<organism evidence="1 2">
    <name type="scientific">Aspergillus sclerotialis</name>
    <dbReference type="NCBI Taxonomy" id="2070753"/>
    <lineage>
        <taxon>Eukaryota</taxon>
        <taxon>Fungi</taxon>
        <taxon>Dikarya</taxon>
        <taxon>Ascomycota</taxon>
        <taxon>Pezizomycotina</taxon>
        <taxon>Eurotiomycetes</taxon>
        <taxon>Eurotiomycetidae</taxon>
        <taxon>Eurotiales</taxon>
        <taxon>Aspergillaceae</taxon>
        <taxon>Aspergillus</taxon>
        <taxon>Aspergillus subgen. Polypaecilum</taxon>
    </lineage>
</organism>
<sequence length="87" mass="9715">MARYKDAAKARWYGNTAAGLSSGGVDKFRRQSSGRIQARVESGSLQLGYDYTVCMRVPMRKVKFVPKLRSVRLGFVYGGPEPWVNAI</sequence>
<gene>
    <name evidence="1" type="ORF">PHISCL_10834</name>
</gene>
<proteinExistence type="predicted"/>
<dbReference type="Proteomes" id="UP000266188">
    <property type="component" value="Unassembled WGS sequence"/>
</dbReference>
<feature type="non-terminal residue" evidence="1">
    <location>
        <position position="87"/>
    </location>
</feature>
<reference evidence="2" key="1">
    <citation type="submission" date="2017-02" db="EMBL/GenBank/DDBJ databases">
        <authorList>
            <person name="Tafer H."/>
            <person name="Lopandic K."/>
        </authorList>
    </citation>
    <scope>NUCLEOTIDE SEQUENCE [LARGE SCALE GENOMIC DNA]</scope>
    <source>
        <strain evidence="2">CBS 366.77</strain>
    </source>
</reference>
<protein>
    <submittedName>
        <fullName evidence="1">Uncharacterized protein</fullName>
    </submittedName>
</protein>
<dbReference type="EMBL" id="MVGC01002488">
    <property type="protein sequence ID" value="RJE16829.1"/>
    <property type="molecule type" value="Genomic_DNA"/>
</dbReference>
<evidence type="ECO:0000313" key="1">
    <source>
        <dbReference type="EMBL" id="RJE16829.1"/>
    </source>
</evidence>
<comment type="caution">
    <text evidence="1">The sequence shown here is derived from an EMBL/GenBank/DDBJ whole genome shotgun (WGS) entry which is preliminary data.</text>
</comment>
<keyword evidence="2" id="KW-1185">Reference proteome</keyword>
<dbReference type="AlphaFoldDB" id="A0A3A2Z154"/>
<evidence type="ECO:0000313" key="2">
    <source>
        <dbReference type="Proteomes" id="UP000266188"/>
    </source>
</evidence>
<name>A0A3A2Z154_9EURO</name>
<accession>A0A3A2Z154</accession>
<dbReference type="OrthoDB" id="10277924at2759"/>